<dbReference type="InterPro" id="IPR017441">
    <property type="entry name" value="Protein_kinase_ATP_BS"/>
</dbReference>
<dbReference type="Pfam" id="PF00139">
    <property type="entry name" value="Lectin_legB"/>
    <property type="match status" value="1"/>
</dbReference>
<dbReference type="SUPFAM" id="SSF56112">
    <property type="entry name" value="Protein kinase-like (PK-like)"/>
    <property type="match status" value="1"/>
</dbReference>
<comment type="similarity">
    <text evidence="2">In the N-terminal section; belongs to the leguminous lectin family.</text>
</comment>
<evidence type="ECO:0000256" key="8">
    <source>
        <dbReference type="ARBA" id="ARBA00022729"/>
    </source>
</evidence>
<dbReference type="Gene3D" id="2.60.120.200">
    <property type="match status" value="1"/>
</dbReference>
<feature type="transmembrane region" description="Helical" evidence="18">
    <location>
        <begin position="299"/>
        <end position="322"/>
    </location>
</feature>
<dbReference type="AlphaFoldDB" id="A0A7I8KZS3"/>
<comment type="catalytic activity">
    <reaction evidence="16">
        <text>L-seryl-[protein] + ATP = O-phospho-L-seryl-[protein] + ADP + H(+)</text>
        <dbReference type="Rhea" id="RHEA:17989"/>
        <dbReference type="Rhea" id="RHEA-COMP:9863"/>
        <dbReference type="Rhea" id="RHEA-COMP:11604"/>
        <dbReference type="ChEBI" id="CHEBI:15378"/>
        <dbReference type="ChEBI" id="CHEBI:29999"/>
        <dbReference type="ChEBI" id="CHEBI:30616"/>
        <dbReference type="ChEBI" id="CHEBI:83421"/>
        <dbReference type="ChEBI" id="CHEBI:456216"/>
        <dbReference type="EC" id="2.7.11.1"/>
    </reaction>
</comment>
<dbReference type="Proteomes" id="UP000663760">
    <property type="component" value="Chromosome 9"/>
</dbReference>
<feature type="chain" id="PRO_5029865917" description="non-specific serine/threonine protein kinase" evidence="19">
    <location>
        <begin position="23"/>
        <end position="721"/>
    </location>
</feature>
<evidence type="ECO:0000256" key="4">
    <source>
        <dbReference type="ARBA" id="ARBA00012513"/>
    </source>
</evidence>
<keyword evidence="7 18" id="KW-0812">Transmembrane</keyword>
<keyword evidence="12 17" id="KW-0067">ATP-binding</keyword>
<dbReference type="CDD" id="cd14066">
    <property type="entry name" value="STKc_IRAK"/>
    <property type="match status" value="1"/>
</dbReference>
<evidence type="ECO:0000256" key="18">
    <source>
        <dbReference type="SAM" id="Phobius"/>
    </source>
</evidence>
<evidence type="ECO:0000256" key="6">
    <source>
        <dbReference type="ARBA" id="ARBA00022679"/>
    </source>
</evidence>
<dbReference type="EMBL" id="LR746272">
    <property type="protein sequence ID" value="CAA7402464.1"/>
    <property type="molecule type" value="Genomic_DNA"/>
</dbReference>
<protein>
    <recommendedName>
        <fullName evidence="4">non-specific serine/threonine protein kinase</fullName>
        <ecNumber evidence="4">2.7.11.1</ecNumber>
    </recommendedName>
</protein>
<dbReference type="InterPro" id="IPR000719">
    <property type="entry name" value="Prot_kinase_dom"/>
</dbReference>
<comment type="subcellular location">
    <subcellularLocation>
        <location evidence="1">Membrane</location>
        <topology evidence="1">Single-pass type I membrane protein</topology>
    </subcellularLocation>
</comment>
<dbReference type="PANTHER" id="PTHR27007">
    <property type="match status" value="1"/>
</dbReference>
<dbReference type="InterPro" id="IPR013320">
    <property type="entry name" value="ConA-like_dom_sf"/>
</dbReference>
<dbReference type="SMART" id="SM00220">
    <property type="entry name" value="S_TKc"/>
    <property type="match status" value="1"/>
</dbReference>
<gene>
    <name evidence="21" type="ORF">SI8410_09013142</name>
</gene>
<dbReference type="InterPro" id="IPR011009">
    <property type="entry name" value="Kinase-like_dom_sf"/>
</dbReference>
<dbReference type="FunFam" id="1.10.510.10:FF:000108">
    <property type="entry name" value="L-type lectin-domain containing receptor kinase S.4"/>
    <property type="match status" value="1"/>
</dbReference>
<keyword evidence="9" id="KW-0430">Lectin</keyword>
<evidence type="ECO:0000256" key="9">
    <source>
        <dbReference type="ARBA" id="ARBA00022734"/>
    </source>
</evidence>
<dbReference type="GO" id="GO:0005524">
    <property type="term" value="F:ATP binding"/>
    <property type="evidence" value="ECO:0007669"/>
    <property type="project" value="UniProtKB-UniRule"/>
</dbReference>
<evidence type="ECO:0000259" key="20">
    <source>
        <dbReference type="PROSITE" id="PS50011"/>
    </source>
</evidence>
<evidence type="ECO:0000313" key="22">
    <source>
        <dbReference type="Proteomes" id="UP000663760"/>
    </source>
</evidence>
<evidence type="ECO:0000256" key="2">
    <source>
        <dbReference type="ARBA" id="ARBA00008536"/>
    </source>
</evidence>
<dbReference type="EC" id="2.7.11.1" evidence="4"/>
<keyword evidence="5" id="KW-0723">Serine/threonine-protein kinase</keyword>
<dbReference type="GO" id="GO:0030246">
    <property type="term" value="F:carbohydrate binding"/>
    <property type="evidence" value="ECO:0007669"/>
    <property type="project" value="UniProtKB-KW"/>
</dbReference>
<dbReference type="SUPFAM" id="SSF49899">
    <property type="entry name" value="Concanavalin A-like lectins/glucanases"/>
    <property type="match status" value="1"/>
</dbReference>
<dbReference type="FunFam" id="2.60.120.200:FF:000246">
    <property type="entry name" value="L-type lectin-domain containing receptor kinase V.9"/>
    <property type="match status" value="1"/>
</dbReference>
<proteinExistence type="inferred from homology"/>
<evidence type="ECO:0000256" key="13">
    <source>
        <dbReference type="ARBA" id="ARBA00022989"/>
    </source>
</evidence>
<evidence type="ECO:0000256" key="16">
    <source>
        <dbReference type="ARBA" id="ARBA00048679"/>
    </source>
</evidence>
<keyword evidence="14 18" id="KW-0472">Membrane</keyword>
<evidence type="ECO:0000256" key="5">
    <source>
        <dbReference type="ARBA" id="ARBA00022527"/>
    </source>
</evidence>
<dbReference type="CDD" id="cd06899">
    <property type="entry name" value="lectin_legume_LecRK_Arcelin_ConA"/>
    <property type="match status" value="1"/>
</dbReference>
<keyword evidence="10 17" id="KW-0547">Nucleotide-binding</keyword>
<evidence type="ECO:0000256" key="1">
    <source>
        <dbReference type="ARBA" id="ARBA00004479"/>
    </source>
</evidence>
<keyword evidence="11" id="KW-0418">Kinase</keyword>
<evidence type="ECO:0000256" key="15">
    <source>
        <dbReference type="ARBA" id="ARBA00047899"/>
    </source>
</evidence>
<reference evidence="21" key="1">
    <citation type="submission" date="2020-02" db="EMBL/GenBank/DDBJ databases">
        <authorList>
            <person name="Scholz U."/>
            <person name="Mascher M."/>
            <person name="Fiebig A."/>
        </authorList>
    </citation>
    <scope>NUCLEOTIDE SEQUENCE</scope>
</reference>
<feature type="binding site" evidence="17">
    <location>
        <position position="395"/>
    </location>
    <ligand>
        <name>ATP</name>
        <dbReference type="ChEBI" id="CHEBI:30616"/>
    </ligand>
</feature>
<dbReference type="InterPro" id="IPR050528">
    <property type="entry name" value="L-type_Lectin-RKs"/>
</dbReference>
<keyword evidence="8 19" id="KW-0732">Signal</keyword>
<dbReference type="PROSITE" id="PS50011">
    <property type="entry name" value="PROTEIN_KINASE_DOM"/>
    <property type="match status" value="1"/>
</dbReference>
<dbReference type="PROSITE" id="PS00108">
    <property type="entry name" value="PROTEIN_KINASE_ST"/>
    <property type="match status" value="1"/>
</dbReference>
<organism evidence="21 22">
    <name type="scientific">Spirodela intermedia</name>
    <name type="common">Intermediate duckweed</name>
    <dbReference type="NCBI Taxonomy" id="51605"/>
    <lineage>
        <taxon>Eukaryota</taxon>
        <taxon>Viridiplantae</taxon>
        <taxon>Streptophyta</taxon>
        <taxon>Embryophyta</taxon>
        <taxon>Tracheophyta</taxon>
        <taxon>Spermatophyta</taxon>
        <taxon>Magnoliopsida</taxon>
        <taxon>Liliopsida</taxon>
        <taxon>Araceae</taxon>
        <taxon>Lemnoideae</taxon>
        <taxon>Spirodela</taxon>
    </lineage>
</organism>
<dbReference type="Pfam" id="PF00069">
    <property type="entry name" value="Pkinase"/>
    <property type="match status" value="1"/>
</dbReference>
<accession>A0A7I8KZS3</accession>
<evidence type="ECO:0000256" key="10">
    <source>
        <dbReference type="ARBA" id="ARBA00022741"/>
    </source>
</evidence>
<evidence type="ECO:0000256" key="12">
    <source>
        <dbReference type="ARBA" id="ARBA00022840"/>
    </source>
</evidence>
<dbReference type="GO" id="GO:0016020">
    <property type="term" value="C:membrane"/>
    <property type="evidence" value="ECO:0007669"/>
    <property type="project" value="UniProtKB-SubCell"/>
</dbReference>
<dbReference type="PROSITE" id="PS00107">
    <property type="entry name" value="PROTEIN_KINASE_ATP"/>
    <property type="match status" value="1"/>
</dbReference>
<name>A0A7I8KZS3_SPIIN</name>
<dbReference type="Gene3D" id="3.30.200.20">
    <property type="entry name" value="Phosphorylase Kinase, domain 1"/>
    <property type="match status" value="1"/>
</dbReference>
<evidence type="ECO:0000256" key="3">
    <source>
        <dbReference type="ARBA" id="ARBA00010217"/>
    </source>
</evidence>
<dbReference type="OrthoDB" id="543442at2759"/>
<feature type="signal peptide" evidence="19">
    <location>
        <begin position="1"/>
        <end position="22"/>
    </location>
</feature>
<dbReference type="Gene3D" id="1.10.510.10">
    <property type="entry name" value="Transferase(Phosphotransferase) domain 1"/>
    <property type="match status" value="1"/>
</dbReference>
<dbReference type="InterPro" id="IPR001220">
    <property type="entry name" value="Legume_lectin_dom"/>
</dbReference>
<keyword evidence="13 18" id="KW-1133">Transmembrane helix</keyword>
<evidence type="ECO:0000256" key="11">
    <source>
        <dbReference type="ARBA" id="ARBA00022777"/>
    </source>
</evidence>
<dbReference type="InterPro" id="IPR008271">
    <property type="entry name" value="Ser/Thr_kinase_AS"/>
</dbReference>
<comment type="catalytic activity">
    <reaction evidence="15">
        <text>L-threonyl-[protein] + ATP = O-phospho-L-threonyl-[protein] + ADP + H(+)</text>
        <dbReference type="Rhea" id="RHEA:46608"/>
        <dbReference type="Rhea" id="RHEA-COMP:11060"/>
        <dbReference type="Rhea" id="RHEA-COMP:11605"/>
        <dbReference type="ChEBI" id="CHEBI:15378"/>
        <dbReference type="ChEBI" id="CHEBI:30013"/>
        <dbReference type="ChEBI" id="CHEBI:30616"/>
        <dbReference type="ChEBI" id="CHEBI:61977"/>
        <dbReference type="ChEBI" id="CHEBI:456216"/>
        <dbReference type="EC" id="2.7.11.1"/>
    </reaction>
</comment>
<evidence type="ECO:0000256" key="17">
    <source>
        <dbReference type="PROSITE-ProRule" id="PRU10141"/>
    </source>
</evidence>
<evidence type="ECO:0000256" key="19">
    <source>
        <dbReference type="SAM" id="SignalP"/>
    </source>
</evidence>
<evidence type="ECO:0000256" key="14">
    <source>
        <dbReference type="ARBA" id="ARBA00023136"/>
    </source>
</evidence>
<evidence type="ECO:0000256" key="7">
    <source>
        <dbReference type="ARBA" id="ARBA00022692"/>
    </source>
</evidence>
<sequence>MAGGPLHLSLFLFLFLFVVSSPTPPPAAAADILLNGFDPSVLALYGDATVGAAVEGHRSLSLTNASSFSIGRALYRSKVALRRSANSSMAFQSSFIFSMARVPGSEPGHGIAFLFSPLPGLQDAIPAQHMGLFSRYSNGNRTNRVLAIEFDVFRNEEFSDIDDNHVGVDLFSLTSVVSRSAGYWPDGPSSSFVKLKLNDGSNYQAWVDYEDGRLNVTMAPAGKRKPLRPLIWTDLDLSEVFLDDMYVGFCAATGVLVEHHRILSWSFSNHNSSLSEALVTSNLPSFRPPTEGGGLPKGVVAGISAAGVVVFLLGSACLLLVWRRRRNQKKMEAAESGGGGEEAAEEWEMEYWPHRIPYREISTATDAFSELKLIGCGGNGKVYRGDLRGAQVAVKVFARNSEEDFRQFAAEVSSLGRLKHRNLVGLRGWCRRKEGGGLILVYDYMENGSLERWIFPGEGAAKKPLDWQTKMKILKDVAAGVLYLHEGWEVRVLHRDIKASNVMLDGAMNARLGDFGLARTHPRGGGGLGTSRVVGSVGYMAPEVMHSGKASAATDVYGFGVLVLEVVCGRRAVEEGRAPLVDWVWGLAEKGKMLEAVDTSLLGAAEHEVGWVLQLGLSCTSVDQTSRPSMLQVVRALEGPYGAPWEKETEEKVGAEAALLARGAVAPTTRAWGRSMSSRPGLMTAVKQQQKVQQHLTFEELWQSVSCSTSLSSSDVIVEGR</sequence>
<comment type="similarity">
    <text evidence="3">In the C-terminal section; belongs to the protein kinase superfamily. Ser/Thr protein kinase family.</text>
</comment>
<keyword evidence="22" id="KW-1185">Reference proteome</keyword>
<keyword evidence="6" id="KW-0808">Transferase</keyword>
<feature type="domain" description="Protein kinase" evidence="20">
    <location>
        <begin position="368"/>
        <end position="646"/>
    </location>
</feature>
<evidence type="ECO:0000313" key="21">
    <source>
        <dbReference type="EMBL" id="CAA7402464.1"/>
    </source>
</evidence>
<dbReference type="GO" id="GO:0004674">
    <property type="term" value="F:protein serine/threonine kinase activity"/>
    <property type="evidence" value="ECO:0007669"/>
    <property type="project" value="UniProtKB-KW"/>
</dbReference>